<accession>A0ACB9JPF0</accession>
<evidence type="ECO:0000313" key="2">
    <source>
        <dbReference type="Proteomes" id="UP001056120"/>
    </source>
</evidence>
<reference evidence="2" key="1">
    <citation type="journal article" date="2022" name="Mol. Ecol. Resour.">
        <title>The genomes of chicory, endive, great burdock and yacon provide insights into Asteraceae palaeo-polyploidization history and plant inulin production.</title>
        <authorList>
            <person name="Fan W."/>
            <person name="Wang S."/>
            <person name="Wang H."/>
            <person name="Wang A."/>
            <person name="Jiang F."/>
            <person name="Liu H."/>
            <person name="Zhao H."/>
            <person name="Xu D."/>
            <person name="Zhang Y."/>
        </authorList>
    </citation>
    <scope>NUCLEOTIDE SEQUENCE [LARGE SCALE GENOMIC DNA]</scope>
    <source>
        <strain evidence="2">cv. Yunnan</strain>
    </source>
</reference>
<dbReference type="Proteomes" id="UP001056120">
    <property type="component" value="Linkage Group LG03"/>
</dbReference>
<evidence type="ECO:0000313" key="1">
    <source>
        <dbReference type="EMBL" id="KAI3821292.1"/>
    </source>
</evidence>
<keyword evidence="2" id="KW-1185">Reference proteome</keyword>
<proteinExistence type="predicted"/>
<dbReference type="EMBL" id="CM042020">
    <property type="protein sequence ID" value="KAI3821292.1"/>
    <property type="molecule type" value="Genomic_DNA"/>
</dbReference>
<organism evidence="1 2">
    <name type="scientific">Smallanthus sonchifolius</name>
    <dbReference type="NCBI Taxonomy" id="185202"/>
    <lineage>
        <taxon>Eukaryota</taxon>
        <taxon>Viridiplantae</taxon>
        <taxon>Streptophyta</taxon>
        <taxon>Embryophyta</taxon>
        <taxon>Tracheophyta</taxon>
        <taxon>Spermatophyta</taxon>
        <taxon>Magnoliopsida</taxon>
        <taxon>eudicotyledons</taxon>
        <taxon>Gunneridae</taxon>
        <taxon>Pentapetalae</taxon>
        <taxon>asterids</taxon>
        <taxon>campanulids</taxon>
        <taxon>Asterales</taxon>
        <taxon>Asteraceae</taxon>
        <taxon>Asteroideae</taxon>
        <taxon>Heliantheae alliance</taxon>
        <taxon>Millerieae</taxon>
        <taxon>Smallanthus</taxon>
    </lineage>
</organism>
<name>A0ACB9JPF0_9ASTR</name>
<reference evidence="1 2" key="2">
    <citation type="journal article" date="2022" name="Mol. Ecol. Resour.">
        <title>The genomes of chicory, endive, great burdock and yacon provide insights into Asteraceae paleo-polyploidization history and plant inulin production.</title>
        <authorList>
            <person name="Fan W."/>
            <person name="Wang S."/>
            <person name="Wang H."/>
            <person name="Wang A."/>
            <person name="Jiang F."/>
            <person name="Liu H."/>
            <person name="Zhao H."/>
            <person name="Xu D."/>
            <person name="Zhang Y."/>
        </authorList>
    </citation>
    <scope>NUCLEOTIDE SEQUENCE [LARGE SCALE GENOMIC DNA]</scope>
    <source>
        <strain evidence="2">cv. Yunnan</strain>
        <tissue evidence="1">Leaves</tissue>
    </source>
</reference>
<gene>
    <name evidence="1" type="ORF">L1987_08856</name>
</gene>
<sequence length="183" mass="20460">MIPQRARSPPPDAKVIGFIYSGSDICGTSYSVAKRNAKEAKTENGDRPIRTSSLTEGKVICFDEDDRNNVQDPHHDGLVITLYIANHFIHRILIDRRSSVNIIHHEVLKRMGIPYSKIIMKSSVLVGFSGEAMDVLEAKEHDVKEVPLDAENPDIKILVGSNIPEDIEKDILNFLRGRKATFA</sequence>
<comment type="caution">
    <text evidence="1">The sequence shown here is derived from an EMBL/GenBank/DDBJ whole genome shotgun (WGS) entry which is preliminary data.</text>
</comment>
<protein>
    <submittedName>
        <fullName evidence="1">Uncharacterized protein</fullName>
    </submittedName>
</protein>